<proteinExistence type="predicted"/>
<reference evidence="2" key="1">
    <citation type="journal article" date="2019" name="bioRxiv">
        <title>The Genome of the Zebra Mussel, Dreissena polymorpha: A Resource for Invasive Species Research.</title>
        <authorList>
            <person name="McCartney M.A."/>
            <person name="Auch B."/>
            <person name="Kono T."/>
            <person name="Mallez S."/>
            <person name="Zhang Y."/>
            <person name="Obille A."/>
            <person name="Becker A."/>
            <person name="Abrahante J.E."/>
            <person name="Garbe J."/>
            <person name="Badalamenti J.P."/>
            <person name="Herman A."/>
            <person name="Mangelson H."/>
            <person name="Liachko I."/>
            <person name="Sullivan S."/>
            <person name="Sone E.D."/>
            <person name="Koren S."/>
            <person name="Silverstein K.A.T."/>
            <person name="Beckman K.B."/>
            <person name="Gohl D.M."/>
        </authorList>
    </citation>
    <scope>NUCLEOTIDE SEQUENCE</scope>
    <source>
        <strain evidence="2">Duluth1</strain>
        <tissue evidence="2">Whole animal</tissue>
    </source>
</reference>
<evidence type="ECO:0000313" key="3">
    <source>
        <dbReference type="Proteomes" id="UP000828390"/>
    </source>
</evidence>
<accession>A0A9D4S8X4</accession>
<sequence length="84" mass="9654">MHDSHCTSAHGQLSKSTLRDPRFLCKSHIAAFGPTWQNAVIRRDNTLRVIRGDVAVISPRPSRDKDQLKHHRETPRIAVIRDDY</sequence>
<name>A0A9D4S8X4_DREPO</name>
<evidence type="ECO:0000256" key="1">
    <source>
        <dbReference type="SAM" id="MobiDB-lite"/>
    </source>
</evidence>
<gene>
    <name evidence="2" type="ORF">DPMN_019060</name>
</gene>
<evidence type="ECO:0000313" key="2">
    <source>
        <dbReference type="EMBL" id="KAH3894900.1"/>
    </source>
</evidence>
<reference evidence="2" key="2">
    <citation type="submission" date="2020-11" db="EMBL/GenBank/DDBJ databases">
        <authorList>
            <person name="McCartney M.A."/>
            <person name="Auch B."/>
            <person name="Kono T."/>
            <person name="Mallez S."/>
            <person name="Becker A."/>
            <person name="Gohl D.M."/>
            <person name="Silverstein K.A.T."/>
            <person name="Koren S."/>
            <person name="Bechman K.B."/>
            <person name="Herman A."/>
            <person name="Abrahante J.E."/>
            <person name="Garbe J."/>
        </authorList>
    </citation>
    <scope>NUCLEOTIDE SEQUENCE</scope>
    <source>
        <strain evidence="2">Duluth1</strain>
        <tissue evidence="2">Whole animal</tissue>
    </source>
</reference>
<dbReference type="AlphaFoldDB" id="A0A9D4S8X4"/>
<feature type="region of interest" description="Disordered" evidence="1">
    <location>
        <begin position="60"/>
        <end position="84"/>
    </location>
</feature>
<organism evidence="2 3">
    <name type="scientific">Dreissena polymorpha</name>
    <name type="common">Zebra mussel</name>
    <name type="synonym">Mytilus polymorpha</name>
    <dbReference type="NCBI Taxonomy" id="45954"/>
    <lineage>
        <taxon>Eukaryota</taxon>
        <taxon>Metazoa</taxon>
        <taxon>Spiralia</taxon>
        <taxon>Lophotrochozoa</taxon>
        <taxon>Mollusca</taxon>
        <taxon>Bivalvia</taxon>
        <taxon>Autobranchia</taxon>
        <taxon>Heteroconchia</taxon>
        <taxon>Euheterodonta</taxon>
        <taxon>Imparidentia</taxon>
        <taxon>Neoheterodontei</taxon>
        <taxon>Myida</taxon>
        <taxon>Dreissenoidea</taxon>
        <taxon>Dreissenidae</taxon>
        <taxon>Dreissena</taxon>
    </lineage>
</organism>
<dbReference type="EMBL" id="JAIWYP010000001">
    <property type="protein sequence ID" value="KAH3894900.1"/>
    <property type="molecule type" value="Genomic_DNA"/>
</dbReference>
<keyword evidence="3" id="KW-1185">Reference proteome</keyword>
<dbReference type="Proteomes" id="UP000828390">
    <property type="component" value="Unassembled WGS sequence"/>
</dbReference>
<protein>
    <submittedName>
        <fullName evidence="2">Uncharacterized protein</fullName>
    </submittedName>
</protein>
<comment type="caution">
    <text evidence="2">The sequence shown here is derived from an EMBL/GenBank/DDBJ whole genome shotgun (WGS) entry which is preliminary data.</text>
</comment>